<feature type="chain" id="PRO_5039454392" description="DUF6287 domain-containing protein" evidence="2">
    <location>
        <begin position="20"/>
        <end position="217"/>
    </location>
</feature>
<dbReference type="InterPro" id="IPR046254">
    <property type="entry name" value="DUF6287"/>
</dbReference>
<dbReference type="Pfam" id="PF19804">
    <property type="entry name" value="DUF6287"/>
    <property type="match status" value="1"/>
</dbReference>
<dbReference type="PROSITE" id="PS51257">
    <property type="entry name" value="PROKAR_LIPOPROTEIN"/>
    <property type="match status" value="1"/>
</dbReference>
<feature type="region of interest" description="Disordered" evidence="1">
    <location>
        <begin position="22"/>
        <end position="106"/>
    </location>
</feature>
<proteinExistence type="predicted"/>
<evidence type="ECO:0000256" key="1">
    <source>
        <dbReference type="SAM" id="MobiDB-lite"/>
    </source>
</evidence>
<dbReference type="EMBL" id="VSJJ01000008">
    <property type="protein sequence ID" value="KAA0963786.1"/>
    <property type="molecule type" value="Genomic_DNA"/>
</dbReference>
<evidence type="ECO:0000259" key="3">
    <source>
        <dbReference type="Pfam" id="PF19804"/>
    </source>
</evidence>
<protein>
    <recommendedName>
        <fullName evidence="3">DUF6287 domain-containing protein</fullName>
    </recommendedName>
</protein>
<feature type="signal peptide" evidence="2">
    <location>
        <begin position="1"/>
        <end position="19"/>
    </location>
</feature>
<keyword evidence="2" id="KW-0732">Signal</keyword>
<evidence type="ECO:0000313" key="4">
    <source>
        <dbReference type="EMBL" id="KAA0963786.1"/>
    </source>
</evidence>
<dbReference type="RefSeq" id="WP_149518338.1">
    <property type="nucleotide sequence ID" value="NZ_VSJJ01000008.1"/>
</dbReference>
<comment type="caution">
    <text evidence="4">The sequence shown here is derived from an EMBL/GenBank/DDBJ whole genome shotgun (WGS) entry which is preliminary data.</text>
</comment>
<feature type="domain" description="DUF6287" evidence="3">
    <location>
        <begin position="104"/>
        <end position="137"/>
    </location>
</feature>
<feature type="compositionally biased region" description="Low complexity" evidence="1">
    <location>
        <begin position="29"/>
        <end position="72"/>
    </location>
</feature>
<evidence type="ECO:0000256" key="2">
    <source>
        <dbReference type="SAM" id="SignalP"/>
    </source>
</evidence>
<evidence type="ECO:0000313" key="5">
    <source>
        <dbReference type="Proteomes" id="UP000323039"/>
    </source>
</evidence>
<accession>A0A5B0DC11</accession>
<gene>
    <name evidence="4" type="ORF">FXF62_08010</name>
</gene>
<name>A0A5B0DC11_STRCR</name>
<organism evidence="4 5">
    <name type="scientific">Streptococcus cristatus</name>
    <dbReference type="NCBI Taxonomy" id="45634"/>
    <lineage>
        <taxon>Bacteria</taxon>
        <taxon>Bacillati</taxon>
        <taxon>Bacillota</taxon>
        <taxon>Bacilli</taxon>
        <taxon>Lactobacillales</taxon>
        <taxon>Streptococcaceae</taxon>
        <taxon>Streptococcus</taxon>
    </lineage>
</organism>
<sequence length="217" mass="22805">MKKWMILLAGTLVASSVLVACGQKKEKPTSPSSSSKVSSTSTSSASSKKSETSKSSTELSTETSSSDTSISSGQENSQEPSEPATKESSAKSESKGEKEPAATSNLDMQAIASGDFSSMAGTWKDANGVTYTFDAKGLVSDVAKLELVYAGLDENGIYRTSIRWNNLTGAALSIIPAGRKLPAGETVSGQDPTDSSRDRFIIAQGISEHPDVFYRVK</sequence>
<dbReference type="AlphaFoldDB" id="A0A5B0DC11"/>
<reference evidence="4 5" key="1">
    <citation type="submission" date="2019-08" db="EMBL/GenBank/DDBJ databases">
        <title>Genome sequence and analysis of Streptococcus cristatus strain S22 isolated from throat swab of children scarlet fever in Hangzhou, China.</title>
        <authorList>
            <person name="Huang Y."/>
            <person name="Xie L."/>
        </authorList>
    </citation>
    <scope>NUCLEOTIDE SEQUENCE [LARGE SCALE GENOMIC DNA]</scope>
    <source>
        <strain evidence="4 5">S22</strain>
    </source>
</reference>
<feature type="compositionally biased region" description="Basic and acidic residues" evidence="1">
    <location>
        <begin position="84"/>
        <end position="100"/>
    </location>
</feature>
<dbReference type="Proteomes" id="UP000323039">
    <property type="component" value="Unassembled WGS sequence"/>
</dbReference>